<keyword evidence="1" id="KW-0812">Transmembrane</keyword>
<dbReference type="PANTHER" id="PTHR33121:SF70">
    <property type="entry name" value="SIGNALING PROTEIN YKOW"/>
    <property type="match status" value="1"/>
</dbReference>
<dbReference type="InterPro" id="IPR001633">
    <property type="entry name" value="EAL_dom"/>
</dbReference>
<organism evidence="4 5">
    <name type="scientific">Mycolicibacterium arenosum</name>
    <dbReference type="NCBI Taxonomy" id="2952157"/>
    <lineage>
        <taxon>Bacteria</taxon>
        <taxon>Bacillati</taxon>
        <taxon>Actinomycetota</taxon>
        <taxon>Actinomycetes</taxon>
        <taxon>Mycobacteriales</taxon>
        <taxon>Mycobacteriaceae</taxon>
        <taxon>Mycolicibacterium</taxon>
    </lineage>
</organism>
<keyword evidence="1" id="KW-0472">Membrane</keyword>
<dbReference type="SUPFAM" id="SSF141868">
    <property type="entry name" value="EAL domain-like"/>
    <property type="match status" value="1"/>
</dbReference>
<sequence length="764" mass="81473">MILRWIARGTVIRGDRVHVALLAAIASAVALNALRPLGSTHSAWADPALQSAAAAVAICCGTYFASREAGPARVWRLLVVVATGCWVAAPLARWYATLVSPGESTPRWIDTGDSAFALLASAALVVLAWSGRTDPAEHDRAPRTPTSITVPILDALVAAASFAVLVWTSGTGGDSVFHLIAVLILVAVAVSLSVAYGAARRFRANFQLLAAGVLTVIASDRLVAYLTGVEMYDATLWVSGGFVLGLILIAYATAGLRDVPSGRRTEQLMAWSQLLMPHIAACGMTLFLAFHVIAGQPVDTVQVGFSVSIVLLLITRQVVAIRENRLLMNRVLTAQRRLIHQINHDVLTGLPNRLLFAERLDAAVSSGEPFILVYVDLDDFKDVNDQYGHAAGDRLLRTVGHRLSGCTRATDTVARIGGDEFGMLVMGELGPPEEFADRVRDALRPPFAVHGHSVQMHASMGLVTPDSTTPRASADEFLRRADFSMYEGKRQGKNSAVVYRQSATAAVDFATALRVADGTLPRDFRIVYQPIVRLPDATPVALEALARWTAPNGAQISPETFVATAEAAGLGTSFDLLVLDHVCSEIASAEIDLAIHVNIGAARLGDRTFERCVAETLRTHGIAPNQVVLEITESLPIVDLADGAAAIERLKADGVRVALDDFGAGYNTLTYLHALPVDVVKLDRGLTIGIEPGHDAVLYRSVVGICEQLGLDVIAEGIETAAQADTILSAGCTVAQGYRFGRPVPIAEVRSQRDQPITSANAAR</sequence>
<dbReference type="NCBIfam" id="TIGR00254">
    <property type="entry name" value="GGDEF"/>
    <property type="match status" value="1"/>
</dbReference>
<accession>A0ABT1M626</accession>
<proteinExistence type="predicted"/>
<dbReference type="InterPro" id="IPR043128">
    <property type="entry name" value="Rev_trsase/Diguanyl_cyclase"/>
</dbReference>
<dbReference type="CDD" id="cd01948">
    <property type="entry name" value="EAL"/>
    <property type="match status" value="1"/>
</dbReference>
<feature type="transmembrane region" description="Helical" evidence="1">
    <location>
        <begin position="77"/>
        <end position="95"/>
    </location>
</feature>
<feature type="transmembrane region" description="Helical" evidence="1">
    <location>
        <begin position="176"/>
        <end position="196"/>
    </location>
</feature>
<evidence type="ECO:0000313" key="5">
    <source>
        <dbReference type="Proteomes" id="UP001651690"/>
    </source>
</evidence>
<feature type="domain" description="EAL" evidence="2">
    <location>
        <begin position="506"/>
        <end position="757"/>
    </location>
</feature>
<dbReference type="SMART" id="SM00267">
    <property type="entry name" value="GGDEF"/>
    <property type="match status" value="1"/>
</dbReference>
<dbReference type="CDD" id="cd01949">
    <property type="entry name" value="GGDEF"/>
    <property type="match status" value="1"/>
</dbReference>
<feature type="transmembrane region" description="Helical" evidence="1">
    <location>
        <begin position="234"/>
        <end position="254"/>
    </location>
</feature>
<dbReference type="Pfam" id="PF00563">
    <property type="entry name" value="EAL"/>
    <property type="match status" value="1"/>
</dbReference>
<dbReference type="PROSITE" id="PS50887">
    <property type="entry name" value="GGDEF"/>
    <property type="match status" value="1"/>
</dbReference>
<dbReference type="PROSITE" id="PS50883">
    <property type="entry name" value="EAL"/>
    <property type="match status" value="1"/>
</dbReference>
<gene>
    <name evidence="4" type="ORF">NM203_20450</name>
</gene>
<dbReference type="InterPro" id="IPR029787">
    <property type="entry name" value="Nucleotide_cyclase"/>
</dbReference>
<evidence type="ECO:0000259" key="3">
    <source>
        <dbReference type="PROSITE" id="PS50887"/>
    </source>
</evidence>
<dbReference type="Pfam" id="PF00990">
    <property type="entry name" value="GGDEF"/>
    <property type="match status" value="1"/>
</dbReference>
<dbReference type="Gene3D" id="3.20.20.450">
    <property type="entry name" value="EAL domain"/>
    <property type="match status" value="1"/>
</dbReference>
<comment type="caution">
    <text evidence="4">The sequence shown here is derived from an EMBL/GenBank/DDBJ whole genome shotgun (WGS) entry which is preliminary data.</text>
</comment>
<feature type="domain" description="GGDEF" evidence="3">
    <location>
        <begin position="368"/>
        <end position="501"/>
    </location>
</feature>
<feature type="transmembrane region" description="Helical" evidence="1">
    <location>
        <begin position="208"/>
        <end position="228"/>
    </location>
</feature>
<evidence type="ECO:0000259" key="2">
    <source>
        <dbReference type="PROSITE" id="PS50883"/>
    </source>
</evidence>
<reference evidence="4 5" key="1">
    <citation type="submission" date="2022-06" db="EMBL/GenBank/DDBJ databases">
        <title>Mycolicibacterium sp. CAU 1645 isolated from seawater.</title>
        <authorList>
            <person name="Kim W."/>
        </authorList>
    </citation>
    <scope>NUCLEOTIDE SEQUENCE [LARGE SCALE GENOMIC DNA]</scope>
    <source>
        <strain evidence="4 5">CAU 1645</strain>
    </source>
</reference>
<keyword evidence="5" id="KW-1185">Reference proteome</keyword>
<feature type="transmembrane region" description="Helical" evidence="1">
    <location>
        <begin position="115"/>
        <end position="131"/>
    </location>
</feature>
<dbReference type="InterPro" id="IPR035919">
    <property type="entry name" value="EAL_sf"/>
</dbReference>
<keyword evidence="1" id="KW-1133">Transmembrane helix</keyword>
<dbReference type="InterPro" id="IPR000160">
    <property type="entry name" value="GGDEF_dom"/>
</dbReference>
<dbReference type="EMBL" id="JANDBD010000008">
    <property type="protein sequence ID" value="MCP9274566.1"/>
    <property type="molecule type" value="Genomic_DNA"/>
</dbReference>
<protein>
    <submittedName>
        <fullName evidence="4">EAL domain-containing protein</fullName>
    </submittedName>
</protein>
<feature type="transmembrane region" description="Helical" evidence="1">
    <location>
        <begin position="274"/>
        <end position="294"/>
    </location>
</feature>
<dbReference type="InterPro" id="IPR050706">
    <property type="entry name" value="Cyclic-di-GMP_PDE-like"/>
</dbReference>
<dbReference type="Proteomes" id="UP001651690">
    <property type="component" value="Unassembled WGS sequence"/>
</dbReference>
<feature type="transmembrane region" description="Helical" evidence="1">
    <location>
        <begin position="48"/>
        <end position="65"/>
    </location>
</feature>
<evidence type="ECO:0000256" key="1">
    <source>
        <dbReference type="SAM" id="Phobius"/>
    </source>
</evidence>
<feature type="transmembrane region" description="Helical" evidence="1">
    <location>
        <begin position="152"/>
        <end position="170"/>
    </location>
</feature>
<evidence type="ECO:0000313" key="4">
    <source>
        <dbReference type="EMBL" id="MCP9274566.1"/>
    </source>
</evidence>
<dbReference type="PANTHER" id="PTHR33121">
    <property type="entry name" value="CYCLIC DI-GMP PHOSPHODIESTERASE PDEF"/>
    <property type="match status" value="1"/>
</dbReference>
<dbReference type="Gene3D" id="3.30.70.270">
    <property type="match status" value="1"/>
</dbReference>
<name>A0ABT1M626_9MYCO</name>
<dbReference type="RefSeq" id="WP_255062174.1">
    <property type="nucleotide sequence ID" value="NZ_JANDBD010000008.1"/>
</dbReference>
<dbReference type="SMART" id="SM00052">
    <property type="entry name" value="EAL"/>
    <property type="match status" value="1"/>
</dbReference>
<dbReference type="SUPFAM" id="SSF55073">
    <property type="entry name" value="Nucleotide cyclase"/>
    <property type="match status" value="1"/>
</dbReference>